<name>A0A9P9KQL2_FUSRE</name>
<sequence>MEDTYNTSKREKEEDGNGKGILGRWCWNGCRGAVGEAELGGRARGGLSLGGFWGFGGEEKWGRVCVFVCVCGGGEIRHLMSCSKVQTIDEDDESDMVMISLEEESKEIREDLGRYGHQKGGSSGCVRLLQRTPSYSYSTDVSTGSSIGWNNILSTAIVLSRQNSSPSTRSLLASSVNNPRIYCMRMDEIVDLGNRQICR</sequence>
<evidence type="ECO:0000313" key="2">
    <source>
        <dbReference type="Proteomes" id="UP000720189"/>
    </source>
</evidence>
<proteinExistence type="predicted"/>
<evidence type="ECO:0000313" key="1">
    <source>
        <dbReference type="EMBL" id="KAH7266698.1"/>
    </source>
</evidence>
<dbReference type="AlphaFoldDB" id="A0A9P9KQL2"/>
<gene>
    <name evidence="1" type="ORF">BKA55DRAFT_533505</name>
</gene>
<dbReference type="EMBL" id="JAGMUX010000002">
    <property type="protein sequence ID" value="KAH7266698.1"/>
    <property type="molecule type" value="Genomic_DNA"/>
</dbReference>
<reference evidence="1" key="1">
    <citation type="journal article" date="2021" name="Nat. Commun.">
        <title>Genetic determinants of endophytism in the Arabidopsis root mycobiome.</title>
        <authorList>
            <person name="Mesny F."/>
            <person name="Miyauchi S."/>
            <person name="Thiergart T."/>
            <person name="Pickel B."/>
            <person name="Atanasova L."/>
            <person name="Karlsson M."/>
            <person name="Huettel B."/>
            <person name="Barry K.W."/>
            <person name="Haridas S."/>
            <person name="Chen C."/>
            <person name="Bauer D."/>
            <person name="Andreopoulos W."/>
            <person name="Pangilinan J."/>
            <person name="LaButti K."/>
            <person name="Riley R."/>
            <person name="Lipzen A."/>
            <person name="Clum A."/>
            <person name="Drula E."/>
            <person name="Henrissat B."/>
            <person name="Kohler A."/>
            <person name="Grigoriev I.V."/>
            <person name="Martin F.M."/>
            <person name="Hacquard S."/>
        </authorList>
    </citation>
    <scope>NUCLEOTIDE SEQUENCE</scope>
    <source>
        <strain evidence="1">MPI-CAGE-AT-0023</strain>
    </source>
</reference>
<dbReference type="GeneID" id="70219432"/>
<dbReference type="Proteomes" id="UP000720189">
    <property type="component" value="Unassembled WGS sequence"/>
</dbReference>
<dbReference type="RefSeq" id="XP_046054518.1">
    <property type="nucleotide sequence ID" value="XM_046189478.1"/>
</dbReference>
<protein>
    <submittedName>
        <fullName evidence="1">Uncharacterized protein</fullName>
    </submittedName>
</protein>
<accession>A0A9P9KQL2</accession>
<organism evidence="1 2">
    <name type="scientific">Fusarium redolens</name>
    <dbReference type="NCBI Taxonomy" id="48865"/>
    <lineage>
        <taxon>Eukaryota</taxon>
        <taxon>Fungi</taxon>
        <taxon>Dikarya</taxon>
        <taxon>Ascomycota</taxon>
        <taxon>Pezizomycotina</taxon>
        <taxon>Sordariomycetes</taxon>
        <taxon>Hypocreomycetidae</taxon>
        <taxon>Hypocreales</taxon>
        <taxon>Nectriaceae</taxon>
        <taxon>Fusarium</taxon>
        <taxon>Fusarium redolens species complex</taxon>
    </lineage>
</organism>
<comment type="caution">
    <text evidence="1">The sequence shown here is derived from an EMBL/GenBank/DDBJ whole genome shotgun (WGS) entry which is preliminary data.</text>
</comment>
<keyword evidence="2" id="KW-1185">Reference proteome</keyword>